<evidence type="ECO:0000256" key="4">
    <source>
        <dbReference type="ARBA" id="ARBA00023157"/>
    </source>
</evidence>
<sequence length="131" mass="15158">MSDSESSATAFTLQTASFDARFPNQNQNKHCYQNYLDYFRCINAKGEEHTPCKHFYRKYHSLCPSTFTMSCPTSTSVSHLQLPWFNVLTPFSSDESPSFLRPRAFITPSDEWIAKWDEQRENNAFPASLEP</sequence>
<dbReference type="PANTHER" id="PTHR11387">
    <property type="entry name" value="CYTOCHROME C OXIDASE SUBUNIT 6B"/>
    <property type="match status" value="1"/>
</dbReference>
<comment type="similarity">
    <text evidence="2">Belongs to the cytochrome c oxidase subunit 6B family.</text>
</comment>
<dbReference type="SUPFAM" id="SSF47694">
    <property type="entry name" value="Cytochrome c oxidase subunit h"/>
    <property type="match status" value="1"/>
</dbReference>
<dbReference type="InterPro" id="IPR003213">
    <property type="entry name" value="Cyt_c_oxidase_su6B"/>
</dbReference>
<dbReference type="GO" id="GO:0005739">
    <property type="term" value="C:mitochondrion"/>
    <property type="evidence" value="ECO:0007669"/>
    <property type="project" value="UniProtKB-SubCell"/>
</dbReference>
<evidence type="ECO:0008006" key="7">
    <source>
        <dbReference type="Google" id="ProtNLM"/>
    </source>
</evidence>
<dbReference type="InterPro" id="IPR048280">
    <property type="entry name" value="COX6B-like"/>
</dbReference>
<dbReference type="GO" id="GO:0045277">
    <property type="term" value="C:respiratory chain complex IV"/>
    <property type="evidence" value="ECO:0007669"/>
    <property type="project" value="InterPro"/>
</dbReference>
<evidence type="ECO:0000313" key="6">
    <source>
        <dbReference type="Proteomes" id="UP000078113"/>
    </source>
</evidence>
<dbReference type="EMBL" id="LWDG02000176">
    <property type="protein sequence ID" value="KAE8268074.1"/>
    <property type="molecule type" value="Genomic_DNA"/>
</dbReference>
<dbReference type="Gene3D" id="1.10.10.140">
    <property type="entry name" value="Cytochrome c oxidase, subunit VIb"/>
    <property type="match status" value="1"/>
</dbReference>
<proteinExistence type="inferred from homology"/>
<evidence type="ECO:0000256" key="3">
    <source>
        <dbReference type="ARBA" id="ARBA00023128"/>
    </source>
</evidence>
<evidence type="ECO:0000256" key="1">
    <source>
        <dbReference type="ARBA" id="ARBA00004173"/>
    </source>
</evidence>
<gene>
    <name evidence="5" type="ORF">A4X09_0g4274</name>
</gene>
<reference evidence="5" key="2">
    <citation type="journal article" date="2019" name="IMA Fungus">
        <title>Genome sequencing and comparison of five Tilletia species to identify candidate genes for the detection of regulated species infecting wheat.</title>
        <authorList>
            <person name="Nguyen H.D.T."/>
            <person name="Sultana T."/>
            <person name="Kesanakurti P."/>
            <person name="Hambleton S."/>
        </authorList>
    </citation>
    <scope>NUCLEOTIDE SEQUENCE</scope>
    <source>
        <strain evidence="5">DAOMC 236422</strain>
    </source>
</reference>
<keyword evidence="3" id="KW-0496">Mitochondrion</keyword>
<evidence type="ECO:0000256" key="2">
    <source>
        <dbReference type="ARBA" id="ARBA00006425"/>
    </source>
</evidence>
<name>A0A8X7N8R6_9BASI</name>
<dbReference type="InterPro" id="IPR036549">
    <property type="entry name" value="CX6/COA6-like_sf"/>
</dbReference>
<dbReference type="Pfam" id="PF02297">
    <property type="entry name" value="COX6B"/>
    <property type="match status" value="1"/>
</dbReference>
<dbReference type="AlphaFoldDB" id="A0A8X7N8R6"/>
<protein>
    <recommendedName>
        <fullName evidence="7">Cytochrome c oxidase subunit</fullName>
    </recommendedName>
</protein>
<accession>A0A8X7N8R6</accession>
<comment type="caution">
    <text evidence="5">The sequence shown here is derived from an EMBL/GenBank/DDBJ whole genome shotgun (WGS) entry which is preliminary data.</text>
</comment>
<keyword evidence="6" id="KW-1185">Reference proteome</keyword>
<organism evidence="5 6">
    <name type="scientific">Tilletia walkeri</name>
    <dbReference type="NCBI Taxonomy" id="117179"/>
    <lineage>
        <taxon>Eukaryota</taxon>
        <taxon>Fungi</taxon>
        <taxon>Dikarya</taxon>
        <taxon>Basidiomycota</taxon>
        <taxon>Ustilaginomycotina</taxon>
        <taxon>Exobasidiomycetes</taxon>
        <taxon>Tilletiales</taxon>
        <taxon>Tilletiaceae</taxon>
        <taxon>Tilletia</taxon>
    </lineage>
</organism>
<comment type="subcellular location">
    <subcellularLocation>
        <location evidence="1">Mitochondrion</location>
    </subcellularLocation>
</comment>
<dbReference type="Proteomes" id="UP000078113">
    <property type="component" value="Unassembled WGS sequence"/>
</dbReference>
<dbReference type="CDD" id="cd00926">
    <property type="entry name" value="Cyt_c_Oxidase_VIb"/>
    <property type="match status" value="1"/>
</dbReference>
<evidence type="ECO:0000313" key="5">
    <source>
        <dbReference type="EMBL" id="KAE8268074.1"/>
    </source>
</evidence>
<reference evidence="5" key="1">
    <citation type="submission" date="2016-04" db="EMBL/GenBank/DDBJ databases">
        <authorList>
            <person name="Nguyen H.D."/>
            <person name="Samba Siva P."/>
            <person name="Cullis J."/>
            <person name="Levesque C.A."/>
            <person name="Hambleton S."/>
        </authorList>
    </citation>
    <scope>NUCLEOTIDE SEQUENCE</scope>
    <source>
        <strain evidence="5">DAOMC 236422</strain>
    </source>
</reference>
<keyword evidence="4" id="KW-1015">Disulfide bond</keyword>